<dbReference type="CDD" id="cd19958">
    <property type="entry name" value="pyocin_knob"/>
    <property type="match status" value="1"/>
</dbReference>
<evidence type="ECO:0000313" key="6">
    <source>
        <dbReference type="Proteomes" id="UP000247005"/>
    </source>
</evidence>
<comment type="caution">
    <text evidence="4">The sequence shown here is derived from an EMBL/GenBank/DDBJ whole genome shotgun (WGS) entry which is preliminary data.</text>
</comment>
<evidence type="ECO:0000256" key="1">
    <source>
        <dbReference type="SAM" id="Coils"/>
    </source>
</evidence>
<protein>
    <recommendedName>
        <fullName evidence="2">Peptidase S74 domain-containing protein</fullName>
    </recommendedName>
</protein>
<dbReference type="PROSITE" id="PS51688">
    <property type="entry name" value="ICA"/>
    <property type="match status" value="1"/>
</dbReference>
<dbReference type="AlphaFoldDB" id="A0A2P5GHS6"/>
<feature type="coiled-coil region" evidence="1">
    <location>
        <begin position="346"/>
        <end position="373"/>
    </location>
</feature>
<dbReference type="Proteomes" id="UP000237073">
    <property type="component" value="Unassembled WGS sequence"/>
</dbReference>
<dbReference type="EMBL" id="PQGD01000032">
    <property type="protein sequence ID" value="POP42133.1"/>
    <property type="molecule type" value="Genomic_DNA"/>
</dbReference>
<evidence type="ECO:0000313" key="3">
    <source>
        <dbReference type="EMBL" id="POP41731.1"/>
    </source>
</evidence>
<proteinExistence type="predicted"/>
<keyword evidence="5" id="KW-1185">Reference proteome</keyword>
<evidence type="ECO:0000313" key="5">
    <source>
        <dbReference type="Proteomes" id="UP000237073"/>
    </source>
</evidence>
<dbReference type="InterPro" id="IPR030392">
    <property type="entry name" value="S74_ICA"/>
</dbReference>
<gene>
    <name evidence="4" type="ORF">CHU32_25500</name>
    <name evidence="3" type="ORF">CHU33_21725</name>
</gene>
<dbReference type="Proteomes" id="UP000247005">
    <property type="component" value="Unassembled WGS sequence"/>
</dbReference>
<accession>A0A2P5GHS6</accession>
<reference evidence="5 6" key="1">
    <citation type="submission" date="2018-01" db="EMBL/GenBank/DDBJ databases">
        <title>Superficieibacter electus gen. nov., sp. nov., an extended-spectrum beta-lactamase possessing member of the Enterobacteriaceae family, isolated from intensive care unit surfaces.</title>
        <authorList>
            <person name="Potter R.F."/>
            <person name="D'Souza A.W."/>
        </authorList>
    </citation>
    <scope>NUCLEOTIDE SEQUENCE [LARGE SCALE GENOMIC DNA]</scope>
    <source>
        <strain evidence="4 6">BP-1</strain>
        <strain evidence="3 5">BP-2</strain>
    </source>
</reference>
<evidence type="ECO:0000259" key="2">
    <source>
        <dbReference type="PROSITE" id="PS51688"/>
    </source>
</evidence>
<dbReference type="Pfam" id="PF13884">
    <property type="entry name" value="Peptidase_S74"/>
    <property type="match status" value="1"/>
</dbReference>
<name>A0A2P5GHS6_9ENTR</name>
<organism evidence="4 6">
    <name type="scientific">Superficieibacter electus</name>
    <dbReference type="NCBI Taxonomy" id="2022662"/>
    <lineage>
        <taxon>Bacteria</taxon>
        <taxon>Pseudomonadati</taxon>
        <taxon>Pseudomonadota</taxon>
        <taxon>Gammaproteobacteria</taxon>
        <taxon>Enterobacterales</taxon>
        <taxon>Enterobacteriaceae</taxon>
        <taxon>Superficieibacter</taxon>
    </lineage>
</organism>
<sequence>MATISDELAAGLTKILQLAQLDIQNQDKMFNGSGDVTLTRADGSTFLAATWAKMMAATVGTIKQNGNLGTRLLNEVDGRNEGFWIQPASANATAARNYPEYVAGNLLVMQNAANGLAGCTQLYFPFNNQNVWVRTGNANASGIASWTAWQKLAYTNDPEFTGKVVMPSAVHLRKDKVILKAGDDNTFILTVGGNVDVCSWGGNGLFLPQTLDCVRGFKSHMGIGSASGANNYCFGWDGSRMVLYVDNTAVGSLNTTSTSDRGLKKDIEYTPLDDRLVALEEVMRWATATFKMRARGDVIPESPEMLGFIANDLKAVSPECVSGQGLEEGDEPDPLKAYTLEPIAMMAKMTLAMQAMEDQITDLQNIVNDLKAQVVSR</sequence>
<dbReference type="OrthoDB" id="6683604at2"/>
<keyword evidence="1" id="KW-0175">Coiled coil</keyword>
<evidence type="ECO:0000313" key="4">
    <source>
        <dbReference type="EMBL" id="POP42133.1"/>
    </source>
</evidence>
<feature type="domain" description="Peptidase S74" evidence="2">
    <location>
        <begin position="259"/>
        <end position="367"/>
    </location>
</feature>
<dbReference type="EMBL" id="PQGE01000024">
    <property type="protein sequence ID" value="POP41731.1"/>
    <property type="molecule type" value="Genomic_DNA"/>
</dbReference>